<accession>A0A7R9Q9I4</accession>
<dbReference type="Proteomes" id="UP000728032">
    <property type="component" value="Unassembled WGS sequence"/>
</dbReference>
<dbReference type="AlphaFoldDB" id="A0A7R9Q9I4"/>
<evidence type="ECO:0000256" key="2">
    <source>
        <dbReference type="ARBA" id="ARBA00043974"/>
    </source>
</evidence>
<sequence length="143" mass="16282">MSLPTKAQRLTQESVCGPDMKDKPLNAENPILINGFQSIRQQVVGRHPLEALDKTYGQRVEAQQFRALQSIQGIHAPLRLIHERRAAQQVHRLPGLHSSHVMLDVLTGRDEEIGPQDFLNDVSEHMEVMAPIHMLCERQFHIN</sequence>
<dbReference type="OrthoDB" id="15001at2759"/>
<dbReference type="InterPro" id="IPR008012">
    <property type="entry name" value="Ump1"/>
</dbReference>
<evidence type="ECO:0000256" key="3">
    <source>
        <dbReference type="SAM" id="MobiDB-lite"/>
    </source>
</evidence>
<keyword evidence="1" id="KW-0143">Chaperone</keyword>
<dbReference type="GO" id="GO:0005634">
    <property type="term" value="C:nucleus"/>
    <property type="evidence" value="ECO:0007669"/>
    <property type="project" value="TreeGrafter"/>
</dbReference>
<name>A0A7R9Q9I4_9ACAR</name>
<dbReference type="PANTHER" id="PTHR12828">
    <property type="entry name" value="PROTEASOME MATURATION PROTEIN UMP1"/>
    <property type="match status" value="1"/>
</dbReference>
<dbReference type="GO" id="GO:0043248">
    <property type="term" value="P:proteasome assembly"/>
    <property type="evidence" value="ECO:0007669"/>
    <property type="project" value="InterPro"/>
</dbReference>
<dbReference type="PANTHER" id="PTHR12828:SF3">
    <property type="entry name" value="PROTEASOME MATURATION PROTEIN"/>
    <property type="match status" value="1"/>
</dbReference>
<dbReference type="GO" id="GO:0005737">
    <property type="term" value="C:cytoplasm"/>
    <property type="evidence" value="ECO:0007669"/>
    <property type="project" value="TreeGrafter"/>
</dbReference>
<evidence type="ECO:0008006" key="6">
    <source>
        <dbReference type="Google" id="ProtNLM"/>
    </source>
</evidence>
<keyword evidence="5" id="KW-1185">Reference proteome</keyword>
<protein>
    <recommendedName>
        <fullName evidence="6">Proteasome maturation protein</fullName>
    </recommendedName>
</protein>
<evidence type="ECO:0000256" key="1">
    <source>
        <dbReference type="ARBA" id="ARBA00023186"/>
    </source>
</evidence>
<organism evidence="4">
    <name type="scientific">Oppiella nova</name>
    <dbReference type="NCBI Taxonomy" id="334625"/>
    <lineage>
        <taxon>Eukaryota</taxon>
        <taxon>Metazoa</taxon>
        <taxon>Ecdysozoa</taxon>
        <taxon>Arthropoda</taxon>
        <taxon>Chelicerata</taxon>
        <taxon>Arachnida</taxon>
        <taxon>Acari</taxon>
        <taxon>Acariformes</taxon>
        <taxon>Sarcoptiformes</taxon>
        <taxon>Oribatida</taxon>
        <taxon>Brachypylina</taxon>
        <taxon>Oppioidea</taxon>
        <taxon>Oppiidae</taxon>
        <taxon>Oppiella</taxon>
    </lineage>
</organism>
<proteinExistence type="inferred from homology"/>
<evidence type="ECO:0000313" key="5">
    <source>
        <dbReference type="Proteomes" id="UP000728032"/>
    </source>
</evidence>
<reference evidence="4" key="1">
    <citation type="submission" date="2020-11" db="EMBL/GenBank/DDBJ databases">
        <authorList>
            <person name="Tran Van P."/>
        </authorList>
    </citation>
    <scope>NUCLEOTIDE SEQUENCE</scope>
</reference>
<dbReference type="Pfam" id="PF05348">
    <property type="entry name" value="UMP1"/>
    <property type="match status" value="1"/>
</dbReference>
<dbReference type="EMBL" id="OC914895">
    <property type="protein sequence ID" value="CAD7637302.1"/>
    <property type="molecule type" value="Genomic_DNA"/>
</dbReference>
<comment type="similarity">
    <text evidence="2">Belongs to the POMP/UMP1 family.</text>
</comment>
<evidence type="ECO:0000313" key="4">
    <source>
        <dbReference type="EMBL" id="CAD7637302.1"/>
    </source>
</evidence>
<feature type="region of interest" description="Disordered" evidence="3">
    <location>
        <begin position="1"/>
        <end position="23"/>
    </location>
</feature>
<gene>
    <name evidence="4" type="ORF">ONB1V03_LOCUS737</name>
</gene>
<dbReference type="EMBL" id="CAJPVJ010000070">
    <property type="protein sequence ID" value="CAG2160183.1"/>
    <property type="molecule type" value="Genomic_DNA"/>
</dbReference>